<dbReference type="Pfam" id="PF03280">
    <property type="entry name" value="Lipase_chap"/>
    <property type="match status" value="1"/>
</dbReference>
<evidence type="ECO:0000256" key="11">
    <source>
        <dbReference type="HAMAP-Rule" id="MF_00790"/>
    </source>
</evidence>
<evidence type="ECO:0000256" key="7">
    <source>
        <dbReference type="ARBA" id="ARBA00022989"/>
    </source>
</evidence>
<keyword evidence="5 11" id="KW-0812">Transmembrane</keyword>
<keyword evidence="9 11" id="KW-0472">Membrane</keyword>
<dbReference type="SUPFAM" id="SSF158855">
    <property type="entry name" value="Lipase chaperone-like"/>
    <property type="match status" value="1"/>
</dbReference>
<name>A0ABS8K0C2_9BURK</name>
<gene>
    <name evidence="11" type="primary">lifO</name>
    <name evidence="13" type="ORF">LJ656_22925</name>
</gene>
<evidence type="ECO:0000256" key="12">
    <source>
        <dbReference type="SAM" id="MobiDB-lite"/>
    </source>
</evidence>
<evidence type="ECO:0000256" key="1">
    <source>
        <dbReference type="ARBA" id="ARBA00004383"/>
    </source>
</evidence>
<dbReference type="InterPro" id="IPR004961">
    <property type="entry name" value="Lipase_chaperone"/>
</dbReference>
<evidence type="ECO:0000256" key="4">
    <source>
        <dbReference type="ARBA" id="ARBA00022519"/>
    </source>
</evidence>
<evidence type="ECO:0000313" key="13">
    <source>
        <dbReference type="EMBL" id="MCC8395445.1"/>
    </source>
</evidence>
<keyword evidence="7 11" id="KW-1133">Transmembrane helix</keyword>
<feature type="region of interest" description="Disordered" evidence="12">
    <location>
        <begin position="323"/>
        <end position="343"/>
    </location>
</feature>
<evidence type="ECO:0000256" key="9">
    <source>
        <dbReference type="ARBA" id="ARBA00023136"/>
    </source>
</evidence>
<keyword evidence="3 11" id="KW-1003">Cell membrane</keyword>
<evidence type="ECO:0000256" key="6">
    <source>
        <dbReference type="ARBA" id="ARBA00022963"/>
    </source>
</evidence>
<comment type="subcellular location">
    <subcellularLocation>
        <location evidence="1">Cell inner membrane</location>
        <topology evidence="1">Single-pass membrane protein</topology>
        <orientation evidence="1">Periplasmic side</orientation>
    </subcellularLocation>
</comment>
<dbReference type="HAMAP" id="MF_00790">
    <property type="entry name" value="Lipase_chap"/>
    <property type="match status" value="1"/>
</dbReference>
<dbReference type="EMBL" id="JAJITD010000012">
    <property type="protein sequence ID" value="MCC8395445.1"/>
    <property type="molecule type" value="Genomic_DNA"/>
</dbReference>
<comment type="function">
    <text evidence="11">May be involved in the folding of the extracellular lipase during its passage through the periplasm.</text>
</comment>
<comment type="caution">
    <text evidence="13">The sequence shown here is derived from an EMBL/GenBank/DDBJ whole genome shotgun (WGS) entry which is preliminary data.</text>
</comment>
<keyword evidence="10 11" id="KW-0143">Chaperone</keyword>
<keyword evidence="4 11" id="KW-0997">Cell inner membrane</keyword>
<dbReference type="Proteomes" id="UP001431019">
    <property type="component" value="Unassembled WGS sequence"/>
</dbReference>
<evidence type="ECO:0000256" key="3">
    <source>
        <dbReference type="ARBA" id="ARBA00022475"/>
    </source>
</evidence>
<evidence type="ECO:0000256" key="2">
    <source>
        <dbReference type="ARBA" id="ARBA00010358"/>
    </source>
</evidence>
<evidence type="ECO:0000313" key="14">
    <source>
        <dbReference type="Proteomes" id="UP001431019"/>
    </source>
</evidence>
<feature type="transmembrane region" description="Helical" evidence="11">
    <location>
        <begin position="12"/>
        <end position="30"/>
    </location>
</feature>
<evidence type="ECO:0000256" key="5">
    <source>
        <dbReference type="ARBA" id="ARBA00022692"/>
    </source>
</evidence>
<sequence length="343" mass="36602">MARAETDWKVLFAVGGAIAAGIVAWVLLAGRTDDAPARPDDEAAAPLAASTVEAAASESAAPSLAMPASLAGTDAPRLPLDGRGHLAHARAVRDFFDYFLTAQDDETPRTIDALVRRALAAQLDGTPAAGEALAVWQRYSAYRGASAQLTPPASIAGGVPGKLDLDALQQTIDQRAELASRVMGDWSDAFFGDELREQRDDLARLRITSDPNLSDADKRARLAALDAALPESEREARESTRTQQAAIDTVAQLQKQHAPADELRAQVAQTLGSAAAERVVQMQRDADDWQARYASYDAQRAQLERAGLTPQDYAAQLARLRQQSFPDSGDELRAAALDQGAGH</sequence>
<keyword evidence="14" id="KW-1185">Reference proteome</keyword>
<organism evidence="13 14">
    <name type="scientific">Paraburkholderia sejongensis</name>
    <dbReference type="NCBI Taxonomy" id="2886946"/>
    <lineage>
        <taxon>Bacteria</taxon>
        <taxon>Pseudomonadati</taxon>
        <taxon>Pseudomonadota</taxon>
        <taxon>Betaproteobacteria</taxon>
        <taxon>Burkholderiales</taxon>
        <taxon>Burkholderiaceae</taxon>
        <taxon>Paraburkholderia</taxon>
    </lineage>
</organism>
<evidence type="ECO:0000256" key="10">
    <source>
        <dbReference type="ARBA" id="ARBA00023186"/>
    </source>
</evidence>
<dbReference type="RefSeq" id="WP_230511789.1">
    <property type="nucleotide sequence ID" value="NZ_JAJITD010000012.1"/>
</dbReference>
<keyword evidence="6 11" id="KW-0442">Lipid degradation</keyword>
<comment type="similarity">
    <text evidence="2 11">Belongs to the lipase chaperone family.</text>
</comment>
<proteinExistence type="inferred from homology"/>
<keyword evidence="8 11" id="KW-0443">Lipid metabolism</keyword>
<accession>A0ABS8K0C2</accession>
<evidence type="ECO:0000256" key="8">
    <source>
        <dbReference type="ARBA" id="ARBA00023098"/>
    </source>
</evidence>
<reference evidence="13 14" key="1">
    <citation type="submission" date="2021-11" db="EMBL/GenBank/DDBJ databases">
        <authorList>
            <person name="Oh E.-T."/>
            <person name="Kim S.-B."/>
        </authorList>
    </citation>
    <scope>NUCLEOTIDE SEQUENCE [LARGE SCALE GENOMIC DNA]</scope>
    <source>
        <strain evidence="13 14">MMS20-SJTR3</strain>
    </source>
</reference>
<protein>
    <recommendedName>
        <fullName evidence="11">Lipase chaperone</fullName>
    </recommendedName>
    <alternativeName>
        <fullName evidence="11">Lipase activator protein</fullName>
    </alternativeName>
    <alternativeName>
        <fullName evidence="11">Lipase foldase</fullName>
    </alternativeName>
    <alternativeName>
        <fullName evidence="11">Lipase helper protein</fullName>
    </alternativeName>
    <alternativeName>
        <fullName evidence="11">Lipase modulator</fullName>
    </alternativeName>
</protein>